<sequence length="139" mass="15983">MKDPRLIVGLTRQGDEPSLLISRNDNDLLNNINLELKYLNSLGALGAQAMVGEYTLLLLHAAHPQDFVPYPALVPQDMQMHRPIDLVNYLIEQTKLRKTRQLIPAIEIALAVYQEELKSTSIPQQWLMFKEVFERLYPD</sequence>
<name>A0A7L9U2A4_9BURK</name>
<organism evidence="1 2">
    <name type="scientific">Massilia litorea</name>
    <dbReference type="NCBI Taxonomy" id="2769491"/>
    <lineage>
        <taxon>Bacteria</taxon>
        <taxon>Pseudomonadati</taxon>
        <taxon>Pseudomonadota</taxon>
        <taxon>Betaproteobacteria</taxon>
        <taxon>Burkholderiales</taxon>
        <taxon>Oxalobacteraceae</taxon>
        <taxon>Telluria group</taxon>
        <taxon>Massilia</taxon>
    </lineage>
</organism>
<proteinExistence type="predicted"/>
<keyword evidence="2" id="KW-1185">Reference proteome</keyword>
<dbReference type="EMBL" id="CP062941">
    <property type="protein sequence ID" value="QOL48990.1"/>
    <property type="molecule type" value="Genomic_DNA"/>
</dbReference>
<dbReference type="KEGG" id="mlir:LPB04_18915"/>
<gene>
    <name evidence="1" type="ORF">LPB04_18915</name>
</gene>
<evidence type="ECO:0000313" key="2">
    <source>
        <dbReference type="Proteomes" id="UP000593875"/>
    </source>
</evidence>
<dbReference type="Proteomes" id="UP000593875">
    <property type="component" value="Chromosome"/>
</dbReference>
<dbReference type="RefSeq" id="WP_193686033.1">
    <property type="nucleotide sequence ID" value="NZ_CP062941.1"/>
</dbReference>
<evidence type="ECO:0000313" key="1">
    <source>
        <dbReference type="EMBL" id="QOL48990.1"/>
    </source>
</evidence>
<protein>
    <submittedName>
        <fullName evidence="1">Uncharacterized protein</fullName>
    </submittedName>
</protein>
<dbReference type="AlphaFoldDB" id="A0A7L9U2A4"/>
<accession>A0A7L9U2A4</accession>
<reference evidence="1 2" key="1">
    <citation type="submission" date="2020-10" db="EMBL/GenBank/DDBJ databases">
        <title>Genome sequencing of Massilia sp. LPB0304.</title>
        <authorList>
            <person name="Kim J."/>
        </authorList>
    </citation>
    <scope>NUCLEOTIDE SEQUENCE [LARGE SCALE GENOMIC DNA]</scope>
    <source>
        <strain evidence="1 2">LPB0304</strain>
    </source>
</reference>